<dbReference type="InParanoid" id="A8N2D8"/>
<dbReference type="GO" id="GO:2000045">
    <property type="term" value="P:regulation of G1/S transition of mitotic cell cycle"/>
    <property type="evidence" value="ECO:0007669"/>
    <property type="project" value="TreeGrafter"/>
</dbReference>
<organism evidence="5 6">
    <name type="scientific">Coprinopsis cinerea (strain Okayama-7 / 130 / ATCC MYA-4618 / FGSC 9003)</name>
    <name type="common">Inky cap fungus</name>
    <name type="synonym">Hormographiella aspergillata</name>
    <dbReference type="NCBI Taxonomy" id="240176"/>
    <lineage>
        <taxon>Eukaryota</taxon>
        <taxon>Fungi</taxon>
        <taxon>Dikarya</taxon>
        <taxon>Basidiomycota</taxon>
        <taxon>Agaricomycotina</taxon>
        <taxon>Agaricomycetes</taxon>
        <taxon>Agaricomycetidae</taxon>
        <taxon>Agaricales</taxon>
        <taxon>Agaricineae</taxon>
        <taxon>Psathyrellaceae</taxon>
        <taxon>Coprinopsis</taxon>
    </lineage>
</organism>
<evidence type="ECO:0000259" key="4">
    <source>
        <dbReference type="Pfam" id="PF02252"/>
    </source>
</evidence>
<dbReference type="InterPro" id="IPR009077">
    <property type="entry name" value="Proteasome_activ_PA28"/>
</dbReference>
<evidence type="ECO:0000256" key="3">
    <source>
        <dbReference type="SAM" id="MobiDB-lite"/>
    </source>
</evidence>
<feature type="domain" description="Proteasome activator PA28 C-terminal" evidence="4">
    <location>
        <begin position="110"/>
        <end position="253"/>
    </location>
</feature>
<keyword evidence="2" id="KW-0647">Proteasome</keyword>
<dbReference type="GeneID" id="6005537"/>
<dbReference type="VEuPathDB" id="FungiDB:CC1G_01791"/>
<dbReference type="KEGG" id="cci:CC1G_01791"/>
<reference evidence="5 6" key="1">
    <citation type="journal article" date="2010" name="Proc. Natl. Acad. Sci. U.S.A.">
        <title>Insights into evolution of multicellular fungi from the assembled chromosomes of the mushroom Coprinopsis cinerea (Coprinus cinereus).</title>
        <authorList>
            <person name="Stajich J.E."/>
            <person name="Wilke S.K."/>
            <person name="Ahren D."/>
            <person name="Au C.H."/>
            <person name="Birren B.W."/>
            <person name="Borodovsky M."/>
            <person name="Burns C."/>
            <person name="Canback B."/>
            <person name="Casselton L.A."/>
            <person name="Cheng C.K."/>
            <person name="Deng J."/>
            <person name="Dietrich F.S."/>
            <person name="Fargo D.C."/>
            <person name="Farman M.L."/>
            <person name="Gathman A.C."/>
            <person name="Goldberg J."/>
            <person name="Guigo R."/>
            <person name="Hoegger P.J."/>
            <person name="Hooker J.B."/>
            <person name="Huggins A."/>
            <person name="James T.Y."/>
            <person name="Kamada T."/>
            <person name="Kilaru S."/>
            <person name="Kodira C."/>
            <person name="Kues U."/>
            <person name="Kupfer D."/>
            <person name="Kwan H.S."/>
            <person name="Lomsadze A."/>
            <person name="Li W."/>
            <person name="Lilly W.W."/>
            <person name="Ma L.J."/>
            <person name="Mackey A.J."/>
            <person name="Manning G."/>
            <person name="Martin F."/>
            <person name="Muraguchi H."/>
            <person name="Natvig D.O."/>
            <person name="Palmerini H."/>
            <person name="Ramesh M.A."/>
            <person name="Rehmeyer C.J."/>
            <person name="Roe B.A."/>
            <person name="Shenoy N."/>
            <person name="Stanke M."/>
            <person name="Ter-Hovhannisyan V."/>
            <person name="Tunlid A."/>
            <person name="Velagapudi R."/>
            <person name="Vision T.J."/>
            <person name="Zeng Q."/>
            <person name="Zolan M.E."/>
            <person name="Pukkila P.J."/>
        </authorList>
    </citation>
    <scope>NUCLEOTIDE SEQUENCE [LARGE SCALE GENOMIC DNA]</scope>
    <source>
        <strain evidence="6">Okayama-7 / 130 / ATCC MYA-4618 / FGSC 9003</strain>
    </source>
</reference>
<dbReference type="GO" id="GO:0061133">
    <property type="term" value="F:endopeptidase activator activity"/>
    <property type="evidence" value="ECO:0007669"/>
    <property type="project" value="TreeGrafter"/>
</dbReference>
<dbReference type="GO" id="GO:0008537">
    <property type="term" value="C:proteasome activator complex"/>
    <property type="evidence" value="ECO:0007669"/>
    <property type="project" value="InterPro"/>
</dbReference>
<dbReference type="Pfam" id="PF02252">
    <property type="entry name" value="PA28_C"/>
    <property type="match status" value="1"/>
</dbReference>
<comment type="caution">
    <text evidence="5">The sequence shown here is derived from an EMBL/GenBank/DDBJ whole genome shotgun (WGS) entry which is preliminary data.</text>
</comment>
<feature type="region of interest" description="Disordered" evidence="3">
    <location>
        <begin position="56"/>
        <end position="111"/>
    </location>
</feature>
<gene>
    <name evidence="5" type="ORF">CC1G_01791</name>
</gene>
<dbReference type="OMA" id="PMFNERN"/>
<dbReference type="GO" id="GO:0005654">
    <property type="term" value="C:nucleoplasm"/>
    <property type="evidence" value="ECO:0007669"/>
    <property type="project" value="TreeGrafter"/>
</dbReference>
<dbReference type="EMBL" id="AACS02000001">
    <property type="protein sequence ID" value="EAU92746.2"/>
    <property type="molecule type" value="Genomic_DNA"/>
</dbReference>
<dbReference type="SUPFAM" id="SSF47216">
    <property type="entry name" value="Proteasome activator"/>
    <property type="match status" value="1"/>
</dbReference>
<dbReference type="Gene3D" id="1.20.120.180">
    <property type="entry name" value="Proteasome activator pa28, C-terminal domain"/>
    <property type="match status" value="1"/>
</dbReference>
<proteinExistence type="inferred from homology"/>
<evidence type="ECO:0000256" key="1">
    <source>
        <dbReference type="ARBA" id="ARBA00005883"/>
    </source>
</evidence>
<evidence type="ECO:0000313" key="5">
    <source>
        <dbReference type="EMBL" id="EAU92746.2"/>
    </source>
</evidence>
<dbReference type="OrthoDB" id="6591885at2759"/>
<protein>
    <recommendedName>
        <fullName evidence="4">Proteasome activator PA28 C-terminal domain-containing protein</fullName>
    </recommendedName>
</protein>
<dbReference type="FunFam" id="1.20.120.180:FF:000002">
    <property type="entry name" value="Proteasome activator complex subunit 1"/>
    <property type="match status" value="1"/>
</dbReference>
<dbReference type="GO" id="GO:0061136">
    <property type="term" value="P:regulation of proteasomal protein catabolic process"/>
    <property type="evidence" value="ECO:0007669"/>
    <property type="project" value="TreeGrafter"/>
</dbReference>
<dbReference type="STRING" id="240176.A8N2D8"/>
<dbReference type="Proteomes" id="UP000001861">
    <property type="component" value="Unassembled WGS sequence"/>
</dbReference>
<dbReference type="GO" id="GO:0005737">
    <property type="term" value="C:cytoplasm"/>
    <property type="evidence" value="ECO:0007669"/>
    <property type="project" value="TreeGrafter"/>
</dbReference>
<dbReference type="InterPro" id="IPR036997">
    <property type="entry name" value="PA28_C_sf"/>
</dbReference>
<evidence type="ECO:0000313" key="6">
    <source>
        <dbReference type="Proteomes" id="UP000001861"/>
    </source>
</evidence>
<comment type="similarity">
    <text evidence="1">Belongs to the PA28 family.</text>
</comment>
<dbReference type="PANTHER" id="PTHR10660:SF2">
    <property type="entry name" value="LD45860P"/>
    <property type="match status" value="1"/>
</dbReference>
<evidence type="ECO:0000256" key="2">
    <source>
        <dbReference type="ARBA" id="ARBA00022942"/>
    </source>
</evidence>
<dbReference type="InterPro" id="IPR003186">
    <property type="entry name" value="PA28_C"/>
</dbReference>
<sequence>MEKELAQRLEQFHKDAAKTGEEIVFRTFPQKAGKLQVLELTDFLKTLNDPASPFHLSNALKTSDPTVYPPSESLRHDGPSGKKRKLEDSEVPSGQGQAGAGTSPRYPDHVKANDHMTNKIYNFVKKECEELADLTDQVRLWVTLTLPKIEDGDNFGVHVQEEVLGELQRAQESALAIRDLPRQDHLTRAKICSKLIKYPNIEDYALALRDHDEKQFYFARQHLYDIRNVYASITDMMQKNISKIRTPKSNNRAALY</sequence>
<dbReference type="InterPro" id="IPR036252">
    <property type="entry name" value="Proteasome_activ_sf"/>
</dbReference>
<dbReference type="RefSeq" id="XP_001829111.2">
    <property type="nucleotide sequence ID" value="XM_001829059.2"/>
</dbReference>
<dbReference type="AlphaFoldDB" id="A8N2D8"/>
<feature type="compositionally biased region" description="Basic and acidic residues" evidence="3">
    <location>
        <begin position="73"/>
        <end position="88"/>
    </location>
</feature>
<name>A8N2D8_COPC7</name>
<dbReference type="PANTHER" id="PTHR10660">
    <property type="entry name" value="PROTEASOME REGULATOR PA28"/>
    <property type="match status" value="1"/>
</dbReference>
<keyword evidence="6" id="KW-1185">Reference proteome</keyword>
<dbReference type="HOGENOM" id="CLU_062515_1_0_1"/>
<dbReference type="eggNOG" id="KOG4470">
    <property type="taxonomic scope" value="Eukaryota"/>
</dbReference>
<accession>A8N2D8</accession>